<dbReference type="AlphaFoldDB" id="B2JWA9"/>
<dbReference type="PANTHER" id="PTHR39594">
    <property type="entry name" value="PROTEIN YCHQ"/>
    <property type="match status" value="1"/>
</dbReference>
<evidence type="ECO:0000256" key="1">
    <source>
        <dbReference type="SAM" id="Phobius"/>
    </source>
</evidence>
<dbReference type="InterPro" id="IPR007360">
    <property type="entry name" value="SirB"/>
</dbReference>
<feature type="transmembrane region" description="Helical" evidence="1">
    <location>
        <begin position="39"/>
        <end position="58"/>
    </location>
</feature>
<keyword evidence="1" id="KW-0812">Transmembrane</keyword>
<dbReference type="PIRSF" id="PIRSF005610">
    <property type="entry name" value="SirB"/>
    <property type="match status" value="1"/>
</dbReference>
<dbReference type="PANTHER" id="PTHR39594:SF1">
    <property type="entry name" value="PROTEIN YCHQ"/>
    <property type="match status" value="1"/>
</dbReference>
<geneLocation type="plasmid" evidence="2 3">
    <name>pBPHY01</name>
</geneLocation>
<dbReference type="GO" id="GO:0005886">
    <property type="term" value="C:plasma membrane"/>
    <property type="evidence" value="ECO:0007669"/>
    <property type="project" value="TreeGrafter"/>
</dbReference>
<dbReference type="EMBL" id="CP001045">
    <property type="protein sequence ID" value="ACC75236.1"/>
    <property type="molecule type" value="Genomic_DNA"/>
</dbReference>
<organism evidence="2 3">
    <name type="scientific">Paraburkholderia phymatum (strain DSM 17167 / CIP 108236 / LMG 21445 / STM815)</name>
    <name type="common">Burkholderia phymatum</name>
    <dbReference type="NCBI Taxonomy" id="391038"/>
    <lineage>
        <taxon>Bacteria</taxon>
        <taxon>Pseudomonadati</taxon>
        <taxon>Pseudomonadota</taxon>
        <taxon>Betaproteobacteria</taxon>
        <taxon>Burkholderiales</taxon>
        <taxon>Burkholderiaceae</taxon>
        <taxon>Paraburkholderia</taxon>
    </lineage>
</organism>
<dbReference type="HOGENOM" id="CLU_123860_2_1_4"/>
<accession>B2JWA9</accession>
<dbReference type="KEGG" id="bph:Bphy_6189"/>
<gene>
    <name evidence="2" type="ordered locus">Bphy_6189</name>
</gene>
<feature type="transmembrane region" description="Helical" evidence="1">
    <location>
        <begin position="65"/>
        <end position="86"/>
    </location>
</feature>
<evidence type="ECO:0000313" key="3">
    <source>
        <dbReference type="Proteomes" id="UP000001192"/>
    </source>
</evidence>
<proteinExistence type="predicted"/>
<feature type="transmembrane region" description="Helical" evidence="1">
    <location>
        <begin position="92"/>
        <end position="115"/>
    </location>
</feature>
<dbReference type="Proteomes" id="UP000001192">
    <property type="component" value="Plasmid pBPHY01"/>
</dbReference>
<keyword evidence="1" id="KW-0472">Membrane</keyword>
<name>B2JWA9_PARP8</name>
<sequence length="126" mass="13781" precursor="true">MLKFAHVTLVTASGMLFAARSIASLNDYAWPMRDAWRRLSYVIDTLLLAAGASLWLLLRLNPIRDAWLGTKLLLVVAYVIAGTLAMKRGRPWGTRVASLGCALLLFALIASVAATHNPSGWFGVRQ</sequence>
<keyword evidence="2" id="KW-0614">Plasmid</keyword>
<dbReference type="Pfam" id="PF04247">
    <property type="entry name" value="SirB"/>
    <property type="match status" value="1"/>
</dbReference>
<evidence type="ECO:0000313" key="2">
    <source>
        <dbReference type="EMBL" id="ACC75236.1"/>
    </source>
</evidence>
<evidence type="ECO:0008006" key="4">
    <source>
        <dbReference type="Google" id="ProtNLM"/>
    </source>
</evidence>
<keyword evidence="3" id="KW-1185">Reference proteome</keyword>
<protein>
    <recommendedName>
        <fullName evidence="4">Invasion gene expression up-regulator SirB</fullName>
    </recommendedName>
</protein>
<reference evidence="3" key="1">
    <citation type="journal article" date="2014" name="Stand. Genomic Sci.">
        <title>Complete genome sequence of Burkholderia phymatum STM815(T), a broad host range and efficient nitrogen-fixing symbiont of Mimosa species.</title>
        <authorList>
            <person name="Moulin L."/>
            <person name="Klonowska A."/>
            <person name="Caroline B."/>
            <person name="Booth K."/>
            <person name="Vriezen J.A."/>
            <person name="Melkonian R."/>
            <person name="James E.K."/>
            <person name="Young J.P."/>
            <person name="Bena G."/>
            <person name="Hauser L."/>
            <person name="Land M."/>
            <person name="Kyrpides N."/>
            <person name="Bruce D."/>
            <person name="Chain P."/>
            <person name="Copeland A."/>
            <person name="Pitluck S."/>
            <person name="Woyke T."/>
            <person name="Lizotte-Waniewski M."/>
            <person name="Bristow J."/>
            <person name="Riley M."/>
        </authorList>
    </citation>
    <scope>NUCLEOTIDE SEQUENCE [LARGE SCALE GENOMIC DNA]</scope>
    <source>
        <strain evidence="3">DSM 17167 / CIP 108236 / LMG 21445 / STM815</strain>
        <plasmid evidence="3">Plasmid pBPHY01</plasmid>
    </source>
</reference>
<keyword evidence="1" id="KW-1133">Transmembrane helix</keyword>